<reference evidence="1 2" key="1">
    <citation type="journal article" date="2024" name="G3 (Bethesda)">
        <title>Genome assembly of Hibiscus sabdariffa L. provides insights into metabolisms of medicinal natural products.</title>
        <authorList>
            <person name="Kim T."/>
        </authorList>
    </citation>
    <scope>NUCLEOTIDE SEQUENCE [LARGE SCALE GENOMIC DNA]</scope>
    <source>
        <strain evidence="1">TK-2024</strain>
        <tissue evidence="1">Old leaves</tissue>
    </source>
</reference>
<protein>
    <submittedName>
        <fullName evidence="1">Uncharacterized protein</fullName>
    </submittedName>
</protein>
<sequence length="71" mass="7833">MGCSRWCFGGGESRELGSDEEKAGVFEGSRWLEMGNTRWGFLPFRYWLVTMPGCCCSGVGVEQADHGCCSQ</sequence>
<evidence type="ECO:0000313" key="2">
    <source>
        <dbReference type="Proteomes" id="UP001396334"/>
    </source>
</evidence>
<dbReference type="EMBL" id="JBBPBN010002276">
    <property type="protein sequence ID" value="KAK8476397.1"/>
    <property type="molecule type" value="Genomic_DNA"/>
</dbReference>
<dbReference type="Proteomes" id="UP001396334">
    <property type="component" value="Unassembled WGS sequence"/>
</dbReference>
<gene>
    <name evidence="1" type="ORF">V6N11_047130</name>
</gene>
<comment type="caution">
    <text evidence="1">The sequence shown here is derived from an EMBL/GenBank/DDBJ whole genome shotgun (WGS) entry which is preliminary data.</text>
</comment>
<keyword evidence="2" id="KW-1185">Reference proteome</keyword>
<organism evidence="1 2">
    <name type="scientific">Hibiscus sabdariffa</name>
    <name type="common">roselle</name>
    <dbReference type="NCBI Taxonomy" id="183260"/>
    <lineage>
        <taxon>Eukaryota</taxon>
        <taxon>Viridiplantae</taxon>
        <taxon>Streptophyta</taxon>
        <taxon>Embryophyta</taxon>
        <taxon>Tracheophyta</taxon>
        <taxon>Spermatophyta</taxon>
        <taxon>Magnoliopsida</taxon>
        <taxon>eudicotyledons</taxon>
        <taxon>Gunneridae</taxon>
        <taxon>Pentapetalae</taxon>
        <taxon>rosids</taxon>
        <taxon>malvids</taxon>
        <taxon>Malvales</taxon>
        <taxon>Malvaceae</taxon>
        <taxon>Malvoideae</taxon>
        <taxon>Hibiscus</taxon>
    </lineage>
</organism>
<accession>A0ABR1Z9L2</accession>
<proteinExistence type="predicted"/>
<name>A0ABR1Z9L2_9ROSI</name>
<evidence type="ECO:0000313" key="1">
    <source>
        <dbReference type="EMBL" id="KAK8476397.1"/>
    </source>
</evidence>